<dbReference type="PANTHER" id="PTHR30032">
    <property type="entry name" value="N-ACETYLMURAMOYL-L-ALANINE AMIDASE-RELATED"/>
    <property type="match status" value="1"/>
</dbReference>
<dbReference type="Pfam" id="PF01510">
    <property type="entry name" value="Amidase_2"/>
    <property type="match status" value="1"/>
</dbReference>
<dbReference type="InterPro" id="IPR006619">
    <property type="entry name" value="PGRP_domain_met/bac"/>
</dbReference>
<dbReference type="Gene3D" id="3.40.80.10">
    <property type="entry name" value="Peptidoglycan recognition protein-like"/>
    <property type="match status" value="1"/>
</dbReference>
<evidence type="ECO:0000313" key="5">
    <source>
        <dbReference type="Proteomes" id="UP001240447"/>
    </source>
</evidence>
<dbReference type="SMART" id="SM00644">
    <property type="entry name" value="Ami_2"/>
    <property type="match status" value="1"/>
</dbReference>
<dbReference type="RefSeq" id="WP_068120042.1">
    <property type="nucleotide sequence ID" value="NZ_CCXJ01000232.1"/>
</dbReference>
<accession>A0ABT9NNJ4</accession>
<dbReference type="SMART" id="SM00701">
    <property type="entry name" value="PGRP"/>
    <property type="match status" value="1"/>
</dbReference>
<dbReference type="Gene3D" id="3.40.50.12090">
    <property type="match status" value="1"/>
</dbReference>
<dbReference type="InterPro" id="IPR002502">
    <property type="entry name" value="Amidase_domain"/>
</dbReference>
<evidence type="ECO:0000259" key="3">
    <source>
        <dbReference type="SMART" id="SM00701"/>
    </source>
</evidence>
<proteinExistence type="predicted"/>
<sequence>MLALVVAGALPHIGVGELELTPSLQTNPDATVRSTDLVVPAAKPAAKEKGGRATYGTAQTAPRTPAPEGGGDPADVVAAVTQEETDEFGLVGVSWTVGSAPEDLAVEVRTKADGAWSDWEALEVADAVDEGTEAEREGTDPIWTGTADGVDVRLRSAEAAPADIELTLIDGGTGLAVEPDGGAALMSGGVARPPIRTRAQWGVDESTQVSCSAPTTASAARGVTLHHTAGRNGYTREEAPGIMRGMHRYHTATLGWCDIGYNFVVDTYGTIYVGRRGGPTKQVRGAHAGNNEANTYFTGVSMMGNFETAQLTTALKQSVARLIAWRLDQFGLDPNATASLGGKRVPVIHGHRDIHLAGVRPATATACPGRYGDAWLKSTLRGEVAALIAAAPAPAPTPTPTPAPKPTDPEQATAPPTPKPQPPAQPRVAGSNRYATAAAVSRETFPTGASVAFIASGTSFPDALGAGPAAGISGAPVLLADARGLPAETSAELARLRPSRVFVLGGTMVLPAPVVRQTRQVLGTGTTIQRLSGTSRYDTAAAVTSHFWEPGQEVVYVASGESYPDALSGGALAALHKAPIVLVGKAALPDGARAELRRLQPQRVVLLGGQAAITEDVMVSIGQALPTTQVRRVSGANRYATSTAIAQLGWRNAGRAWLAAGTDFPDALSAVPAAAAERAPLLLTQQQCLPAEVGTLLKTLGVTERLLLGGTLALADAAATRGC</sequence>
<name>A0ABT9NNJ4_9ACTN</name>
<gene>
    <name evidence="4" type="ORF">J2S59_001434</name>
</gene>
<feature type="region of interest" description="Disordered" evidence="1">
    <location>
        <begin position="42"/>
        <end position="72"/>
    </location>
</feature>
<feature type="compositionally biased region" description="Pro residues" evidence="1">
    <location>
        <begin position="415"/>
        <end position="425"/>
    </location>
</feature>
<evidence type="ECO:0000256" key="1">
    <source>
        <dbReference type="SAM" id="MobiDB-lite"/>
    </source>
</evidence>
<feature type="region of interest" description="Disordered" evidence="1">
    <location>
        <begin position="392"/>
        <end position="435"/>
    </location>
</feature>
<protein>
    <submittedName>
        <fullName evidence="4">Cell wall-binding protein</fullName>
    </submittedName>
</protein>
<feature type="domain" description="N-acetylmuramoyl-L-alanine amidase" evidence="2">
    <location>
        <begin position="211"/>
        <end position="369"/>
    </location>
</feature>
<dbReference type="CDD" id="cd06583">
    <property type="entry name" value="PGRP"/>
    <property type="match status" value="1"/>
</dbReference>
<evidence type="ECO:0000259" key="2">
    <source>
        <dbReference type="SMART" id="SM00644"/>
    </source>
</evidence>
<dbReference type="SUPFAM" id="SSF55846">
    <property type="entry name" value="N-acetylmuramoyl-L-alanine amidase-like"/>
    <property type="match status" value="1"/>
</dbReference>
<dbReference type="EMBL" id="JAUSQM010000001">
    <property type="protein sequence ID" value="MDP9821625.1"/>
    <property type="molecule type" value="Genomic_DNA"/>
</dbReference>
<organism evidence="4 5">
    <name type="scientific">Nocardioides massiliensis</name>
    <dbReference type="NCBI Taxonomy" id="1325935"/>
    <lineage>
        <taxon>Bacteria</taxon>
        <taxon>Bacillati</taxon>
        <taxon>Actinomycetota</taxon>
        <taxon>Actinomycetes</taxon>
        <taxon>Propionibacteriales</taxon>
        <taxon>Nocardioidaceae</taxon>
        <taxon>Nocardioides</taxon>
    </lineage>
</organism>
<dbReference type="PANTHER" id="PTHR30032:SF8">
    <property type="entry name" value="GERMINATION-SPECIFIC N-ACETYLMURAMOYL-L-ALANINE AMIDASE"/>
    <property type="match status" value="1"/>
</dbReference>
<dbReference type="InterPro" id="IPR036505">
    <property type="entry name" value="Amidase/PGRP_sf"/>
</dbReference>
<comment type="caution">
    <text evidence="4">The sequence shown here is derived from an EMBL/GenBank/DDBJ whole genome shotgun (WGS) entry which is preliminary data.</text>
</comment>
<dbReference type="InterPro" id="IPR007253">
    <property type="entry name" value="Cell_wall-bd_2"/>
</dbReference>
<dbReference type="Proteomes" id="UP001240447">
    <property type="component" value="Unassembled WGS sequence"/>
</dbReference>
<dbReference type="InterPro" id="IPR051922">
    <property type="entry name" value="Bact_Sporulation_Assoc"/>
</dbReference>
<keyword evidence="5" id="KW-1185">Reference proteome</keyword>
<feature type="compositionally biased region" description="Pro residues" evidence="1">
    <location>
        <begin position="393"/>
        <end position="406"/>
    </location>
</feature>
<evidence type="ECO:0000313" key="4">
    <source>
        <dbReference type="EMBL" id="MDP9821625.1"/>
    </source>
</evidence>
<feature type="domain" description="Peptidoglycan recognition protein family" evidence="3">
    <location>
        <begin position="193"/>
        <end position="345"/>
    </location>
</feature>
<reference evidence="4 5" key="1">
    <citation type="submission" date="2023-07" db="EMBL/GenBank/DDBJ databases">
        <title>Sequencing the genomes of 1000 actinobacteria strains.</title>
        <authorList>
            <person name="Klenk H.-P."/>
        </authorList>
    </citation>
    <scope>NUCLEOTIDE SEQUENCE [LARGE SCALE GENOMIC DNA]</scope>
    <source>
        <strain evidence="4 5">GD13</strain>
    </source>
</reference>
<dbReference type="Pfam" id="PF04122">
    <property type="entry name" value="CW_binding_2"/>
    <property type="match status" value="3"/>
</dbReference>